<feature type="region of interest" description="Disordered" evidence="1">
    <location>
        <begin position="82"/>
        <end position="101"/>
    </location>
</feature>
<feature type="chain" id="PRO_5011500607" description="Beta-barrel assembly machine subunit BamF" evidence="2">
    <location>
        <begin position="26"/>
        <end position="101"/>
    </location>
</feature>
<dbReference type="RefSeq" id="WP_089954240.1">
    <property type="nucleotide sequence ID" value="NZ_FNAV01000001.1"/>
</dbReference>
<gene>
    <name evidence="3" type="ORF">SAMN04488105_101150</name>
</gene>
<dbReference type="STRING" id="282683.SAMN04488105_101150"/>
<name>A0A1G7AHA1_9RHOB</name>
<dbReference type="EMBL" id="FNAV01000001">
    <property type="protein sequence ID" value="SDE14201.1"/>
    <property type="molecule type" value="Genomic_DNA"/>
</dbReference>
<dbReference type="AlphaFoldDB" id="A0A1G7AHA1"/>
<dbReference type="Proteomes" id="UP000198994">
    <property type="component" value="Unassembled WGS sequence"/>
</dbReference>
<evidence type="ECO:0008006" key="5">
    <source>
        <dbReference type="Google" id="ProtNLM"/>
    </source>
</evidence>
<keyword evidence="2" id="KW-0732">Signal</keyword>
<accession>A0A1G7AHA1</accession>
<evidence type="ECO:0000313" key="4">
    <source>
        <dbReference type="Proteomes" id="UP000198994"/>
    </source>
</evidence>
<protein>
    <recommendedName>
        <fullName evidence="5">Beta-barrel assembly machine subunit BamF</fullName>
    </recommendedName>
</protein>
<keyword evidence="4" id="KW-1185">Reference proteome</keyword>
<reference evidence="4" key="1">
    <citation type="submission" date="2016-10" db="EMBL/GenBank/DDBJ databases">
        <authorList>
            <person name="Varghese N."/>
            <person name="Submissions S."/>
        </authorList>
    </citation>
    <scope>NUCLEOTIDE SEQUENCE [LARGE SCALE GENOMIC DNA]</scope>
    <source>
        <strain evidence="4">DSM 10146</strain>
    </source>
</reference>
<dbReference type="OrthoDB" id="7872359at2"/>
<evidence type="ECO:0000313" key="3">
    <source>
        <dbReference type="EMBL" id="SDE14201.1"/>
    </source>
</evidence>
<proteinExistence type="predicted"/>
<evidence type="ECO:0000256" key="2">
    <source>
        <dbReference type="SAM" id="SignalP"/>
    </source>
</evidence>
<organism evidence="3 4">
    <name type="scientific">Salipiger thiooxidans</name>
    <dbReference type="NCBI Taxonomy" id="282683"/>
    <lineage>
        <taxon>Bacteria</taxon>
        <taxon>Pseudomonadati</taxon>
        <taxon>Pseudomonadota</taxon>
        <taxon>Alphaproteobacteria</taxon>
        <taxon>Rhodobacterales</taxon>
        <taxon>Roseobacteraceae</taxon>
        <taxon>Salipiger</taxon>
    </lineage>
</organism>
<evidence type="ECO:0000256" key="1">
    <source>
        <dbReference type="SAM" id="MobiDB-lite"/>
    </source>
</evidence>
<sequence>MRLSTSLSCLSLVAALATQSGCAQFPELDAARTPGTEYAPFPAILPLEALVRGAEPRATPEMRAGIEGRVSGLRARAEALQGPVVPATDRTRMDDGVTLPE</sequence>
<feature type="signal peptide" evidence="2">
    <location>
        <begin position="1"/>
        <end position="25"/>
    </location>
</feature>